<dbReference type="SUPFAM" id="SSF50129">
    <property type="entry name" value="GroES-like"/>
    <property type="match status" value="1"/>
</dbReference>
<accession>M0ALP1</accession>
<keyword evidence="2" id="KW-1185">Reference proteome</keyword>
<dbReference type="EMBL" id="AOIN01000064">
    <property type="protein sequence ID" value="ELY98298.1"/>
    <property type="molecule type" value="Genomic_DNA"/>
</dbReference>
<comment type="caution">
    <text evidence="1">The sequence shown here is derived from an EMBL/GenBank/DDBJ whole genome shotgun (WGS) entry which is preliminary data.</text>
</comment>
<dbReference type="Proteomes" id="UP000011693">
    <property type="component" value="Unassembled WGS sequence"/>
</dbReference>
<name>M0ALP1_9EURY</name>
<dbReference type="AlphaFoldDB" id="M0ALP1"/>
<gene>
    <name evidence="1" type="ORF">C482_12302</name>
</gene>
<dbReference type="InterPro" id="IPR011032">
    <property type="entry name" value="GroES-like_sf"/>
</dbReference>
<proteinExistence type="predicted"/>
<evidence type="ECO:0000313" key="1">
    <source>
        <dbReference type="EMBL" id="ELY98298.1"/>
    </source>
</evidence>
<dbReference type="STRING" id="1227492.C482_12302"/>
<sequence length="75" mass="8319">MLQTIKGVVYRDSHGVPIEEIDERDIEHPNDALFNVTTVAICSSDLHMLKVVRGQARNCSSTTCWSGSRTVVDCL</sequence>
<protein>
    <submittedName>
        <fullName evidence="1">Formaldehyde dehydrogenase</fullName>
    </submittedName>
</protein>
<reference evidence="1 2" key="1">
    <citation type="journal article" date="2014" name="PLoS Genet.">
        <title>Phylogenetically driven sequencing of extremely halophilic archaea reveals strategies for static and dynamic osmo-response.</title>
        <authorList>
            <person name="Becker E.A."/>
            <person name="Seitzer P.M."/>
            <person name="Tritt A."/>
            <person name="Larsen D."/>
            <person name="Krusor M."/>
            <person name="Yao A.I."/>
            <person name="Wu D."/>
            <person name="Madern D."/>
            <person name="Eisen J.A."/>
            <person name="Darling A.E."/>
            <person name="Facciotti M.T."/>
        </authorList>
    </citation>
    <scope>NUCLEOTIDE SEQUENCE [LARGE SCALE GENOMIC DNA]</scope>
    <source>
        <strain evidence="1 2">JCM 10990</strain>
    </source>
</reference>
<evidence type="ECO:0000313" key="2">
    <source>
        <dbReference type="Proteomes" id="UP000011693"/>
    </source>
</evidence>
<organism evidence="1 2">
    <name type="scientific">Natrialba chahannaoensis JCM 10990</name>
    <dbReference type="NCBI Taxonomy" id="1227492"/>
    <lineage>
        <taxon>Archaea</taxon>
        <taxon>Methanobacteriati</taxon>
        <taxon>Methanobacteriota</taxon>
        <taxon>Stenosarchaea group</taxon>
        <taxon>Halobacteria</taxon>
        <taxon>Halobacteriales</taxon>
        <taxon>Natrialbaceae</taxon>
        <taxon>Natrialba</taxon>
    </lineage>
</organism>
<dbReference type="Gene3D" id="3.90.180.10">
    <property type="entry name" value="Medium-chain alcohol dehydrogenases, catalytic domain"/>
    <property type="match status" value="1"/>
</dbReference>
<dbReference type="PATRIC" id="fig|1227492.4.peg.2428"/>